<evidence type="ECO:0000256" key="9">
    <source>
        <dbReference type="ARBA" id="ARBA00023328"/>
    </source>
</evidence>
<evidence type="ECO:0000313" key="11">
    <source>
        <dbReference type="EMBL" id="RPB16331.1"/>
    </source>
</evidence>
<dbReference type="PANTHER" id="PTHR15459">
    <property type="entry name" value="POLYAMINE-MODULATED FACTOR 1"/>
    <property type="match status" value="1"/>
</dbReference>
<evidence type="ECO:0000256" key="4">
    <source>
        <dbReference type="ARBA" id="ARBA00022618"/>
    </source>
</evidence>
<dbReference type="EMBL" id="ML119109">
    <property type="protein sequence ID" value="RPB16331.1"/>
    <property type="molecule type" value="Genomic_DNA"/>
</dbReference>
<feature type="region of interest" description="Disordered" evidence="10">
    <location>
        <begin position="1"/>
        <end position="38"/>
    </location>
</feature>
<dbReference type="GO" id="GO:0005634">
    <property type="term" value="C:nucleus"/>
    <property type="evidence" value="ECO:0007669"/>
    <property type="project" value="UniProtKB-SubCell"/>
</dbReference>
<dbReference type="PANTHER" id="PTHR15459:SF3">
    <property type="entry name" value="POLYAMINE-MODULATED FACTOR 1"/>
    <property type="match status" value="1"/>
</dbReference>
<feature type="compositionally biased region" description="Low complexity" evidence="10">
    <location>
        <begin position="19"/>
        <end position="31"/>
    </location>
</feature>
<dbReference type="Proteomes" id="UP000277580">
    <property type="component" value="Unassembled WGS sequence"/>
</dbReference>
<dbReference type="AlphaFoldDB" id="A0A3N4L6R6"/>
<keyword evidence="9" id="KW-0137">Centromere</keyword>
<keyword evidence="7" id="KW-0539">Nucleus</keyword>
<dbReference type="GO" id="GO:0000444">
    <property type="term" value="C:MIS12/MIND type complex"/>
    <property type="evidence" value="ECO:0007669"/>
    <property type="project" value="InterPro"/>
</dbReference>
<protein>
    <submittedName>
        <fullName evidence="11">Nnf1-domain-containing protein</fullName>
    </submittedName>
</protein>
<keyword evidence="4" id="KW-0132">Cell division</keyword>
<dbReference type="OrthoDB" id="18453at2759"/>
<gene>
    <name evidence="11" type="ORF">P167DRAFT_500427</name>
</gene>
<evidence type="ECO:0000256" key="8">
    <source>
        <dbReference type="ARBA" id="ARBA00023306"/>
    </source>
</evidence>
<evidence type="ECO:0000256" key="10">
    <source>
        <dbReference type="SAM" id="MobiDB-lite"/>
    </source>
</evidence>
<reference evidence="11 12" key="1">
    <citation type="journal article" date="2018" name="Nat. Ecol. Evol.">
        <title>Pezizomycetes genomes reveal the molecular basis of ectomycorrhizal truffle lifestyle.</title>
        <authorList>
            <person name="Murat C."/>
            <person name="Payen T."/>
            <person name="Noel B."/>
            <person name="Kuo A."/>
            <person name="Morin E."/>
            <person name="Chen J."/>
            <person name="Kohler A."/>
            <person name="Krizsan K."/>
            <person name="Balestrini R."/>
            <person name="Da Silva C."/>
            <person name="Montanini B."/>
            <person name="Hainaut M."/>
            <person name="Levati E."/>
            <person name="Barry K.W."/>
            <person name="Belfiori B."/>
            <person name="Cichocki N."/>
            <person name="Clum A."/>
            <person name="Dockter R.B."/>
            <person name="Fauchery L."/>
            <person name="Guy J."/>
            <person name="Iotti M."/>
            <person name="Le Tacon F."/>
            <person name="Lindquist E.A."/>
            <person name="Lipzen A."/>
            <person name="Malagnac F."/>
            <person name="Mello A."/>
            <person name="Molinier V."/>
            <person name="Miyauchi S."/>
            <person name="Poulain J."/>
            <person name="Riccioni C."/>
            <person name="Rubini A."/>
            <person name="Sitrit Y."/>
            <person name="Splivallo R."/>
            <person name="Traeger S."/>
            <person name="Wang M."/>
            <person name="Zifcakova L."/>
            <person name="Wipf D."/>
            <person name="Zambonelli A."/>
            <person name="Paolocci F."/>
            <person name="Nowrousian M."/>
            <person name="Ottonello S."/>
            <person name="Baldrian P."/>
            <person name="Spatafora J.W."/>
            <person name="Henrissat B."/>
            <person name="Nagy L.G."/>
            <person name="Aury J.M."/>
            <person name="Wincker P."/>
            <person name="Grigoriev I.V."/>
            <person name="Bonfante P."/>
            <person name="Martin F.M."/>
        </authorList>
    </citation>
    <scope>NUCLEOTIDE SEQUENCE [LARGE SCALE GENOMIC DNA]</scope>
    <source>
        <strain evidence="11 12">CCBAS932</strain>
    </source>
</reference>
<evidence type="ECO:0000256" key="3">
    <source>
        <dbReference type="ARBA" id="ARBA00022454"/>
    </source>
</evidence>
<evidence type="ECO:0000256" key="7">
    <source>
        <dbReference type="ARBA" id="ARBA00023242"/>
    </source>
</evidence>
<proteinExistence type="predicted"/>
<dbReference type="GO" id="GO:0007059">
    <property type="term" value="P:chromosome segregation"/>
    <property type="evidence" value="ECO:0007669"/>
    <property type="project" value="TreeGrafter"/>
</dbReference>
<comment type="subcellular location">
    <subcellularLocation>
        <location evidence="2">Chromosome</location>
        <location evidence="2">Centromere</location>
        <location evidence="2">Kinetochore</location>
    </subcellularLocation>
    <subcellularLocation>
        <location evidence="1">Nucleus</location>
    </subcellularLocation>
</comment>
<organism evidence="11 12">
    <name type="scientific">Morchella conica CCBAS932</name>
    <dbReference type="NCBI Taxonomy" id="1392247"/>
    <lineage>
        <taxon>Eukaryota</taxon>
        <taxon>Fungi</taxon>
        <taxon>Dikarya</taxon>
        <taxon>Ascomycota</taxon>
        <taxon>Pezizomycotina</taxon>
        <taxon>Pezizomycetes</taxon>
        <taxon>Pezizales</taxon>
        <taxon>Morchellaceae</taxon>
        <taxon>Morchella</taxon>
    </lineage>
</organism>
<keyword evidence="3" id="KW-0158">Chromosome</keyword>
<keyword evidence="5" id="KW-0498">Mitosis</keyword>
<dbReference type="GO" id="GO:0051301">
    <property type="term" value="P:cell division"/>
    <property type="evidence" value="ECO:0007669"/>
    <property type="project" value="UniProtKB-KW"/>
</dbReference>
<accession>A0A3N4L6R6</accession>
<evidence type="ECO:0000256" key="2">
    <source>
        <dbReference type="ARBA" id="ARBA00004629"/>
    </source>
</evidence>
<dbReference type="InterPro" id="IPR007128">
    <property type="entry name" value="PMF1/Nnf1"/>
</dbReference>
<dbReference type="InParanoid" id="A0A3N4L6R6"/>
<evidence type="ECO:0000256" key="5">
    <source>
        <dbReference type="ARBA" id="ARBA00022776"/>
    </source>
</evidence>
<dbReference type="FunCoup" id="A0A3N4L6R6">
    <property type="interactions" value="30"/>
</dbReference>
<evidence type="ECO:0000256" key="1">
    <source>
        <dbReference type="ARBA" id="ARBA00004123"/>
    </source>
</evidence>
<dbReference type="Pfam" id="PF03980">
    <property type="entry name" value="Nnf1"/>
    <property type="match status" value="1"/>
</dbReference>
<feature type="compositionally biased region" description="Pro residues" evidence="10">
    <location>
        <begin position="1"/>
        <end position="18"/>
    </location>
</feature>
<evidence type="ECO:0000256" key="6">
    <source>
        <dbReference type="ARBA" id="ARBA00022838"/>
    </source>
</evidence>
<evidence type="ECO:0000313" key="12">
    <source>
        <dbReference type="Proteomes" id="UP000277580"/>
    </source>
</evidence>
<sequence>MSANPPPPAPAPAPPEPTPISTSTTSTTSAAVEPDGPRATRLRALFKTSLEHSIKTCSYSNFAKCFPTPAQNAPEHLRRAWEEMCAYFEGRSTVEWEKILKERNVIESLNQLDVLIREAEERRAAAPAGEVPIPPSTLPPDVIMGAQLAPVLAAAQEKVNARIADVQAQNAGLIAGIEAQRREIEELLGVLGRNLAGLEGAVQAVNEGKAMLVKEGGGLLDGG</sequence>
<keyword evidence="6" id="KW-0995">Kinetochore</keyword>
<keyword evidence="12" id="KW-1185">Reference proteome</keyword>
<keyword evidence="8" id="KW-0131">Cell cycle</keyword>
<name>A0A3N4L6R6_9PEZI</name>
<dbReference type="STRING" id="1392247.A0A3N4L6R6"/>